<evidence type="ECO:0000256" key="12">
    <source>
        <dbReference type="ARBA" id="ARBA00049255"/>
    </source>
</evidence>
<sequence length="341" mass="38485">MLEELDQILQNGLNALQQVQDEAQLGGWRTAHLGRSAPVMQVFARMSSIPKEIRQQVGQKANQVKIALENALEERSAVLRREALERKLTAEWLDVTLPGRQPALGRAHPATQALDEICAIFIEMGFQIYRSPEVETEELNFELLNIPAHHPARDMWDTFHTTTPGVILRTHTSPGQIRAMREMAPHPIRVILPGMVYRYEQTNASHEMQFNQVELLAVGRQITFANLKGTLESFAKRMFGEGVRTRFRPSYFPFTEPSAEVDMECFICGGKGCGVCRGSGWLEIGGCGMVHPVVLQNGGYDPAVFSGFAAGLGPERIAMLKYHIEDIRYFWQNDIRFLEQF</sequence>
<dbReference type="PANTHER" id="PTHR11538:SF41">
    <property type="entry name" value="PHENYLALANINE--TRNA LIGASE, MITOCHONDRIAL"/>
    <property type="match status" value="1"/>
</dbReference>
<evidence type="ECO:0000256" key="3">
    <source>
        <dbReference type="ARBA" id="ARBA00011209"/>
    </source>
</evidence>
<evidence type="ECO:0000256" key="10">
    <source>
        <dbReference type="ARBA" id="ARBA00022917"/>
    </source>
</evidence>
<organism evidence="15">
    <name type="scientific">Bellilinea caldifistulae</name>
    <dbReference type="NCBI Taxonomy" id="360411"/>
    <lineage>
        <taxon>Bacteria</taxon>
        <taxon>Bacillati</taxon>
        <taxon>Chloroflexota</taxon>
        <taxon>Anaerolineae</taxon>
        <taxon>Anaerolineales</taxon>
        <taxon>Anaerolineaceae</taxon>
        <taxon>Bellilinea</taxon>
    </lineage>
</organism>
<dbReference type="EC" id="6.1.1.20" evidence="13"/>
<comment type="catalytic activity">
    <reaction evidence="12 13">
        <text>tRNA(Phe) + L-phenylalanine + ATP = L-phenylalanyl-tRNA(Phe) + AMP + diphosphate + H(+)</text>
        <dbReference type="Rhea" id="RHEA:19413"/>
        <dbReference type="Rhea" id="RHEA-COMP:9668"/>
        <dbReference type="Rhea" id="RHEA-COMP:9699"/>
        <dbReference type="ChEBI" id="CHEBI:15378"/>
        <dbReference type="ChEBI" id="CHEBI:30616"/>
        <dbReference type="ChEBI" id="CHEBI:33019"/>
        <dbReference type="ChEBI" id="CHEBI:58095"/>
        <dbReference type="ChEBI" id="CHEBI:78442"/>
        <dbReference type="ChEBI" id="CHEBI:78531"/>
        <dbReference type="ChEBI" id="CHEBI:456215"/>
        <dbReference type="EC" id="6.1.1.20"/>
    </reaction>
</comment>
<keyword evidence="7 13" id="KW-0547">Nucleotide-binding</keyword>
<keyword evidence="6 13" id="KW-0479">Metal-binding</keyword>
<protein>
    <recommendedName>
        <fullName evidence="13">Phenylalanine--tRNA ligase alpha subunit</fullName>
        <ecNumber evidence="13">6.1.1.20</ecNumber>
    </recommendedName>
    <alternativeName>
        <fullName evidence="13">Phenylalanyl-tRNA synthetase alpha subunit</fullName>
        <shortName evidence="13">PheRS</shortName>
    </alternativeName>
</protein>
<dbReference type="Gene3D" id="3.30.930.10">
    <property type="entry name" value="Bira Bifunctional Protein, Domain 2"/>
    <property type="match status" value="1"/>
</dbReference>
<dbReference type="InterPro" id="IPR004529">
    <property type="entry name" value="Phe-tRNA-synth_IIc_asu"/>
</dbReference>
<name>A0A7C4Q7V7_9CHLR</name>
<evidence type="ECO:0000313" key="15">
    <source>
        <dbReference type="EMBL" id="HGS86574.1"/>
    </source>
</evidence>
<dbReference type="SUPFAM" id="SSF55681">
    <property type="entry name" value="Class II aaRS and biotin synthetases"/>
    <property type="match status" value="1"/>
</dbReference>
<keyword evidence="8 13" id="KW-0067">ATP-binding</keyword>
<dbReference type="GO" id="GO:0004826">
    <property type="term" value="F:phenylalanine-tRNA ligase activity"/>
    <property type="evidence" value="ECO:0007669"/>
    <property type="project" value="UniProtKB-UniRule"/>
</dbReference>
<dbReference type="HAMAP" id="MF_00281">
    <property type="entry name" value="Phe_tRNA_synth_alpha1"/>
    <property type="match status" value="1"/>
</dbReference>
<dbReference type="GO" id="GO:0005524">
    <property type="term" value="F:ATP binding"/>
    <property type="evidence" value="ECO:0007669"/>
    <property type="project" value="UniProtKB-UniRule"/>
</dbReference>
<comment type="similarity">
    <text evidence="2 13">Belongs to the class-II aminoacyl-tRNA synthetase family. Phe-tRNA synthetase alpha subunit type 1 subfamily.</text>
</comment>
<dbReference type="GO" id="GO:0005737">
    <property type="term" value="C:cytoplasm"/>
    <property type="evidence" value="ECO:0007669"/>
    <property type="project" value="UniProtKB-SubCell"/>
</dbReference>
<reference evidence="15" key="1">
    <citation type="journal article" date="2020" name="mSystems">
        <title>Genome- and Community-Level Interaction Insights into Carbon Utilization and Element Cycling Functions of Hydrothermarchaeota in Hydrothermal Sediment.</title>
        <authorList>
            <person name="Zhou Z."/>
            <person name="Liu Y."/>
            <person name="Xu W."/>
            <person name="Pan J."/>
            <person name="Luo Z.H."/>
            <person name="Li M."/>
        </authorList>
    </citation>
    <scope>NUCLEOTIDE SEQUENCE [LARGE SCALE GENOMIC DNA]</scope>
    <source>
        <strain evidence="15">SpSt-556</strain>
    </source>
</reference>
<comment type="subunit">
    <text evidence="3 13">Tetramer of two alpha and two beta subunits.</text>
</comment>
<dbReference type="InterPro" id="IPR022911">
    <property type="entry name" value="Phe_tRNA_ligase_alpha1_bac"/>
</dbReference>
<evidence type="ECO:0000256" key="5">
    <source>
        <dbReference type="ARBA" id="ARBA00022598"/>
    </source>
</evidence>
<evidence type="ECO:0000256" key="7">
    <source>
        <dbReference type="ARBA" id="ARBA00022741"/>
    </source>
</evidence>
<accession>A0A7C4Q7V7</accession>
<dbReference type="NCBIfam" id="TIGR00468">
    <property type="entry name" value="pheS"/>
    <property type="match status" value="1"/>
</dbReference>
<dbReference type="GO" id="GO:0000287">
    <property type="term" value="F:magnesium ion binding"/>
    <property type="evidence" value="ECO:0007669"/>
    <property type="project" value="UniProtKB-UniRule"/>
</dbReference>
<dbReference type="InterPro" id="IPR045864">
    <property type="entry name" value="aa-tRNA-synth_II/BPL/LPL"/>
</dbReference>
<proteinExistence type="inferred from homology"/>
<evidence type="ECO:0000256" key="9">
    <source>
        <dbReference type="ARBA" id="ARBA00022842"/>
    </source>
</evidence>
<evidence type="ECO:0000256" key="8">
    <source>
        <dbReference type="ARBA" id="ARBA00022840"/>
    </source>
</evidence>
<keyword evidence="5 13" id="KW-0436">Ligase</keyword>
<evidence type="ECO:0000256" key="2">
    <source>
        <dbReference type="ARBA" id="ARBA00010207"/>
    </source>
</evidence>
<evidence type="ECO:0000256" key="6">
    <source>
        <dbReference type="ARBA" id="ARBA00022723"/>
    </source>
</evidence>
<evidence type="ECO:0000256" key="1">
    <source>
        <dbReference type="ARBA" id="ARBA00004496"/>
    </source>
</evidence>
<keyword evidence="10 13" id="KW-0648">Protein biosynthesis</keyword>
<keyword evidence="11 13" id="KW-0030">Aminoacyl-tRNA synthetase</keyword>
<dbReference type="GO" id="GO:0000049">
    <property type="term" value="F:tRNA binding"/>
    <property type="evidence" value="ECO:0007669"/>
    <property type="project" value="InterPro"/>
</dbReference>
<feature type="domain" description="Aminoacyl-transfer RNA synthetases class-II family profile" evidence="14">
    <location>
        <begin position="120"/>
        <end position="320"/>
    </location>
</feature>
<dbReference type="Pfam" id="PF02912">
    <property type="entry name" value="Phe_tRNA-synt_N"/>
    <property type="match status" value="1"/>
</dbReference>
<comment type="cofactor">
    <cofactor evidence="13">
        <name>Mg(2+)</name>
        <dbReference type="ChEBI" id="CHEBI:18420"/>
    </cofactor>
    <text evidence="13">Binds 2 magnesium ions per tetramer.</text>
</comment>
<comment type="subcellular location">
    <subcellularLocation>
        <location evidence="1 13">Cytoplasm</location>
    </subcellularLocation>
</comment>
<dbReference type="InterPro" id="IPR006195">
    <property type="entry name" value="aa-tRNA-synth_II"/>
</dbReference>
<feature type="binding site" evidence="13">
    <location>
        <position position="256"/>
    </location>
    <ligand>
        <name>Mg(2+)</name>
        <dbReference type="ChEBI" id="CHEBI:18420"/>
        <note>shared with beta subunit</note>
    </ligand>
</feature>
<evidence type="ECO:0000259" key="14">
    <source>
        <dbReference type="PROSITE" id="PS50862"/>
    </source>
</evidence>
<evidence type="ECO:0000256" key="4">
    <source>
        <dbReference type="ARBA" id="ARBA00022490"/>
    </source>
</evidence>
<evidence type="ECO:0000256" key="11">
    <source>
        <dbReference type="ARBA" id="ARBA00023146"/>
    </source>
</evidence>
<dbReference type="EMBL" id="DSXR01000040">
    <property type="protein sequence ID" value="HGS86574.1"/>
    <property type="molecule type" value="Genomic_DNA"/>
</dbReference>
<dbReference type="PANTHER" id="PTHR11538">
    <property type="entry name" value="PHENYLALANYL-TRNA SYNTHETASE"/>
    <property type="match status" value="1"/>
</dbReference>
<gene>
    <name evidence="13" type="primary">pheS</name>
    <name evidence="15" type="ORF">ENT17_03045</name>
</gene>
<dbReference type="SUPFAM" id="SSF46589">
    <property type="entry name" value="tRNA-binding arm"/>
    <property type="match status" value="1"/>
</dbReference>
<keyword evidence="9 13" id="KW-0460">Magnesium</keyword>
<evidence type="ECO:0000256" key="13">
    <source>
        <dbReference type="HAMAP-Rule" id="MF_00281"/>
    </source>
</evidence>
<dbReference type="CDD" id="cd00496">
    <property type="entry name" value="PheRS_alpha_core"/>
    <property type="match status" value="1"/>
</dbReference>
<dbReference type="InterPro" id="IPR010978">
    <property type="entry name" value="tRNA-bd_arm"/>
</dbReference>
<dbReference type="PROSITE" id="PS50862">
    <property type="entry name" value="AA_TRNA_LIGASE_II"/>
    <property type="match status" value="1"/>
</dbReference>
<comment type="caution">
    <text evidence="15">The sequence shown here is derived from an EMBL/GenBank/DDBJ whole genome shotgun (WGS) entry which is preliminary data.</text>
</comment>
<dbReference type="AlphaFoldDB" id="A0A7C4Q7V7"/>
<dbReference type="InterPro" id="IPR002319">
    <property type="entry name" value="Phenylalanyl-tRNA_Synthase"/>
</dbReference>
<dbReference type="InterPro" id="IPR004188">
    <property type="entry name" value="Phe-tRNA_ligase_II_N"/>
</dbReference>
<keyword evidence="4 13" id="KW-0963">Cytoplasm</keyword>
<dbReference type="GO" id="GO:0006432">
    <property type="term" value="P:phenylalanyl-tRNA aminoacylation"/>
    <property type="evidence" value="ECO:0007669"/>
    <property type="project" value="UniProtKB-UniRule"/>
</dbReference>
<dbReference type="Pfam" id="PF01409">
    <property type="entry name" value="tRNA-synt_2d"/>
    <property type="match status" value="1"/>
</dbReference>